<dbReference type="EMBL" id="VUMW01000002">
    <property type="protein sequence ID" value="MST79170.1"/>
    <property type="molecule type" value="Genomic_DNA"/>
</dbReference>
<dbReference type="Pfam" id="PF06054">
    <property type="entry name" value="CoiA_nuc"/>
    <property type="match status" value="1"/>
</dbReference>
<accession>A0A844FKT9</accession>
<feature type="domain" description="Competence protein CoiA nuclease-like" evidence="1">
    <location>
        <begin position="65"/>
        <end position="193"/>
    </location>
</feature>
<sequence length="284" mass="32840">MYAALLKNELVLAVSEAAKVQLNPNYLNQEIYRCPRCKKRVILVISQRSAAFFKHFRPYQEGQGEQDEHLRSKLLLQAALTAAGMPAEVEVPLADGALRADVLASPNLAFEVQCAPLSDEEYHHRHSLYRGIGITDIWLVGRRHYLGQQLKKTQLIYFRQNSAWGCYYLEIDPKRSQIRLKHHILEAPISSRLNYQTASFNLDANGIDLLWHFQPSVRTVFGKNWEKEEKIWLEKQFREKSRLGYRIAGQMYEKGYTIETLPAAAFSTWRIPGTTSWLEQFLAK</sequence>
<evidence type="ECO:0000313" key="2">
    <source>
        <dbReference type="EMBL" id="MST79170.1"/>
    </source>
</evidence>
<dbReference type="RefSeq" id="WP_154486313.1">
    <property type="nucleotide sequence ID" value="NZ_JAQYAR010000077.1"/>
</dbReference>
<organism evidence="2 3">
    <name type="scientific">Lactobacillus equicursoris</name>
    <dbReference type="NCBI Taxonomy" id="420645"/>
    <lineage>
        <taxon>Bacteria</taxon>
        <taxon>Bacillati</taxon>
        <taxon>Bacillota</taxon>
        <taxon>Bacilli</taxon>
        <taxon>Lactobacillales</taxon>
        <taxon>Lactobacillaceae</taxon>
        <taxon>Lactobacillus</taxon>
    </lineage>
</organism>
<dbReference type="AlphaFoldDB" id="A0A844FKT9"/>
<protein>
    <submittedName>
        <fullName evidence="2">Competence protein</fullName>
    </submittedName>
</protein>
<dbReference type="Proteomes" id="UP000452141">
    <property type="component" value="Unassembled WGS sequence"/>
</dbReference>
<evidence type="ECO:0000313" key="3">
    <source>
        <dbReference type="Proteomes" id="UP000452141"/>
    </source>
</evidence>
<dbReference type="InterPro" id="IPR010330">
    <property type="entry name" value="CoiA_nuc"/>
</dbReference>
<comment type="caution">
    <text evidence="2">The sequence shown here is derived from an EMBL/GenBank/DDBJ whole genome shotgun (WGS) entry which is preliminary data.</text>
</comment>
<proteinExistence type="predicted"/>
<reference evidence="2 3" key="1">
    <citation type="submission" date="2019-08" db="EMBL/GenBank/DDBJ databases">
        <title>In-depth cultivation of the pig gut microbiome towards novel bacterial diversity and tailored functional studies.</title>
        <authorList>
            <person name="Wylensek D."/>
            <person name="Hitch T.C.A."/>
            <person name="Clavel T."/>
        </authorList>
    </citation>
    <scope>NUCLEOTIDE SEQUENCE [LARGE SCALE GENOMIC DNA]</scope>
    <source>
        <strain evidence="2 3">WCA-470BD-2E</strain>
    </source>
</reference>
<gene>
    <name evidence="2" type="ORF">FYJ61_01470</name>
</gene>
<evidence type="ECO:0000259" key="1">
    <source>
        <dbReference type="Pfam" id="PF06054"/>
    </source>
</evidence>
<name>A0A844FKT9_9LACO</name>